<comment type="caution">
    <text evidence="4">The sequence shown here is derived from an EMBL/GenBank/DDBJ whole genome shotgun (WGS) entry which is preliminary data.</text>
</comment>
<dbReference type="InterPro" id="IPR040202">
    <property type="entry name" value="Brl1/Brr6"/>
</dbReference>
<feature type="compositionally biased region" description="Polar residues" evidence="1">
    <location>
        <begin position="102"/>
        <end position="125"/>
    </location>
</feature>
<feature type="transmembrane region" description="Helical" evidence="2">
    <location>
        <begin position="164"/>
        <end position="183"/>
    </location>
</feature>
<gene>
    <name evidence="4" type="ORF">ECRASSUSDP1_LOCUS17561</name>
</gene>
<feature type="compositionally biased region" description="Polar residues" evidence="1">
    <location>
        <begin position="76"/>
        <end position="94"/>
    </location>
</feature>
<evidence type="ECO:0000256" key="1">
    <source>
        <dbReference type="SAM" id="MobiDB-lite"/>
    </source>
</evidence>
<reference evidence="4" key="1">
    <citation type="submission" date="2023-07" db="EMBL/GenBank/DDBJ databases">
        <authorList>
            <consortium name="AG Swart"/>
            <person name="Singh M."/>
            <person name="Singh A."/>
            <person name="Seah K."/>
            <person name="Emmerich C."/>
        </authorList>
    </citation>
    <scope>NUCLEOTIDE SEQUENCE</scope>
    <source>
        <strain evidence="4">DP1</strain>
    </source>
</reference>
<dbReference type="InterPro" id="IPR018767">
    <property type="entry name" value="Brl1/Brr6_dom"/>
</dbReference>
<keyword evidence="2" id="KW-0812">Transmembrane</keyword>
<evidence type="ECO:0000313" key="4">
    <source>
        <dbReference type="EMBL" id="CAI2376192.1"/>
    </source>
</evidence>
<accession>A0AAD2D148</accession>
<proteinExistence type="predicted"/>
<protein>
    <recommendedName>
        <fullName evidence="3">Brl1/Brr6 domain-containing protein</fullName>
    </recommendedName>
</protein>
<feature type="transmembrane region" description="Helical" evidence="2">
    <location>
        <begin position="266"/>
        <end position="284"/>
    </location>
</feature>
<dbReference type="AlphaFoldDB" id="A0AAD2D148"/>
<keyword evidence="2" id="KW-1133">Transmembrane helix</keyword>
<dbReference type="PANTHER" id="PTHR28136:SF1">
    <property type="entry name" value="NUCLEUS EXPORT PROTEIN BRL1"/>
    <property type="match status" value="1"/>
</dbReference>
<dbReference type="Pfam" id="PF10104">
    <property type="entry name" value="Brr6_like_C_C"/>
    <property type="match status" value="1"/>
</dbReference>
<evidence type="ECO:0000259" key="3">
    <source>
        <dbReference type="SMART" id="SM01042"/>
    </source>
</evidence>
<evidence type="ECO:0000313" key="5">
    <source>
        <dbReference type="Proteomes" id="UP001295684"/>
    </source>
</evidence>
<dbReference type="PANTHER" id="PTHR28136">
    <property type="entry name" value="NUCLEUS EXPORT PROTEIN BRR6"/>
    <property type="match status" value="1"/>
</dbReference>
<keyword evidence="5" id="KW-1185">Reference proteome</keyword>
<dbReference type="SMART" id="SM01042">
    <property type="entry name" value="Brr6_like_C_C"/>
    <property type="match status" value="1"/>
</dbReference>
<dbReference type="GO" id="GO:0006998">
    <property type="term" value="P:nuclear envelope organization"/>
    <property type="evidence" value="ECO:0007669"/>
    <property type="project" value="InterPro"/>
</dbReference>
<name>A0AAD2D148_EUPCR</name>
<dbReference type="Proteomes" id="UP001295684">
    <property type="component" value="Unassembled WGS sequence"/>
</dbReference>
<evidence type="ECO:0000256" key="2">
    <source>
        <dbReference type="SAM" id="Phobius"/>
    </source>
</evidence>
<feature type="domain" description="Brl1/Brr6" evidence="3">
    <location>
        <begin position="154"/>
        <end position="280"/>
    </location>
</feature>
<organism evidence="4 5">
    <name type="scientific">Euplotes crassus</name>
    <dbReference type="NCBI Taxonomy" id="5936"/>
    <lineage>
        <taxon>Eukaryota</taxon>
        <taxon>Sar</taxon>
        <taxon>Alveolata</taxon>
        <taxon>Ciliophora</taxon>
        <taxon>Intramacronucleata</taxon>
        <taxon>Spirotrichea</taxon>
        <taxon>Hypotrichia</taxon>
        <taxon>Euplotida</taxon>
        <taxon>Euplotidae</taxon>
        <taxon>Moneuplotes</taxon>
    </lineage>
</organism>
<keyword evidence="2" id="KW-0472">Membrane</keyword>
<dbReference type="GO" id="GO:0055088">
    <property type="term" value="P:lipid homeostasis"/>
    <property type="evidence" value="ECO:0007669"/>
    <property type="project" value="InterPro"/>
</dbReference>
<dbReference type="GO" id="GO:0031965">
    <property type="term" value="C:nuclear membrane"/>
    <property type="evidence" value="ECO:0007669"/>
    <property type="project" value="InterPro"/>
</dbReference>
<dbReference type="EMBL" id="CAMPGE010017734">
    <property type="protein sequence ID" value="CAI2376192.1"/>
    <property type="molecule type" value="Genomic_DNA"/>
</dbReference>
<sequence>MAHEELPFKRNSSKFCTNTDSSKQISGFRDLIGNTNKGHEEQRKQFYDSYFESEKDNVKDYYDFNTPAKLLREPNSFPTLSIQDTRDSLNNSNSREFDAYDSNGSNSPSPENRSLNRDSTNSGQLVPQGMYTMDSSPIYYNTHCATCEKIPSLIDAYIALLTRIIFRLLIISLIGTVLLTIYYDVDRKLQLEQSLSMEIANECEHNYHLNRCDKETLPPKLKEECKKFSNCMNFETEKSSFYCKIAAGLLAEALNDFFEVLSYDTMVKFFLILGVFMLMGLPYAQYKRLAMKKLKCS</sequence>
<feature type="region of interest" description="Disordered" evidence="1">
    <location>
        <begin position="75"/>
        <end position="127"/>
    </location>
</feature>